<sequence length="294" mass="33377">MSNNSSTPPLIKYSKGIMVRPTGMAFQAAPKVTSQKSGDKIGEKNVFVMRGGALIPASIAVSKDARPVRVAAQNEKEEKPTVLALSDDEPPPLIDIKKEPIDEEVEVKLEPAEPAFNTIKEGEPLNLSDFLENYVKKESSPEQLVLHLPRHPYKPSRQRKTPPEEDRPSTSSANARVPYIAKRSRKSLRRSEYFYGEEKDDELEPDCKISKTAEQVEDVCRCEYVVPELETRMDRLMDKMGFIETLAKTLLLKEEHREASTREELTNAHAEIAHLKRQIIIQRNQKSLNNHDHK</sequence>
<organism evidence="2 3">
    <name type="scientific">Caenorhabditis japonica</name>
    <dbReference type="NCBI Taxonomy" id="281687"/>
    <lineage>
        <taxon>Eukaryota</taxon>
        <taxon>Metazoa</taxon>
        <taxon>Ecdysozoa</taxon>
        <taxon>Nematoda</taxon>
        <taxon>Chromadorea</taxon>
        <taxon>Rhabditida</taxon>
        <taxon>Rhabditina</taxon>
        <taxon>Rhabditomorpha</taxon>
        <taxon>Rhabditoidea</taxon>
        <taxon>Rhabditidae</taxon>
        <taxon>Peloderinae</taxon>
        <taxon>Caenorhabditis</taxon>
    </lineage>
</organism>
<keyword evidence="3" id="KW-1185">Reference proteome</keyword>
<accession>A0A8R1I6A0</accession>
<evidence type="ECO:0000313" key="3">
    <source>
        <dbReference type="Proteomes" id="UP000005237"/>
    </source>
</evidence>
<dbReference type="Proteomes" id="UP000005237">
    <property type="component" value="Unassembled WGS sequence"/>
</dbReference>
<dbReference type="EnsemblMetazoa" id="CJA25241.1">
    <property type="protein sequence ID" value="CJA25241.1"/>
    <property type="gene ID" value="WBGene00180813"/>
</dbReference>
<proteinExistence type="predicted"/>
<feature type="compositionally biased region" description="Basic residues" evidence="1">
    <location>
        <begin position="148"/>
        <end position="160"/>
    </location>
</feature>
<name>A0A8R1I6A0_CAEJA</name>
<feature type="region of interest" description="Disordered" evidence="1">
    <location>
        <begin position="72"/>
        <end position="93"/>
    </location>
</feature>
<reference evidence="2" key="2">
    <citation type="submission" date="2022-06" db="UniProtKB">
        <authorList>
            <consortium name="EnsemblMetazoa"/>
        </authorList>
    </citation>
    <scope>IDENTIFICATION</scope>
    <source>
        <strain evidence="2">DF5081</strain>
    </source>
</reference>
<reference evidence="3" key="1">
    <citation type="submission" date="2010-08" db="EMBL/GenBank/DDBJ databases">
        <authorList>
            <consortium name="Caenorhabditis japonica Sequencing Consortium"/>
            <person name="Wilson R.K."/>
        </authorList>
    </citation>
    <scope>NUCLEOTIDE SEQUENCE [LARGE SCALE GENOMIC DNA]</scope>
    <source>
        <strain evidence="3">DF5081</strain>
    </source>
</reference>
<evidence type="ECO:0000313" key="2">
    <source>
        <dbReference type="EnsemblMetazoa" id="CJA25241.1"/>
    </source>
</evidence>
<evidence type="ECO:0000256" key="1">
    <source>
        <dbReference type="SAM" id="MobiDB-lite"/>
    </source>
</evidence>
<feature type="region of interest" description="Disordered" evidence="1">
    <location>
        <begin position="141"/>
        <end position="176"/>
    </location>
</feature>
<dbReference type="AlphaFoldDB" id="A0A8R1I6A0"/>
<protein>
    <submittedName>
        <fullName evidence="2">Uncharacterized protein</fullName>
    </submittedName>
</protein>